<feature type="domain" description="Tyr recombinase" evidence="5">
    <location>
        <begin position="181"/>
        <end position="368"/>
    </location>
</feature>
<evidence type="ECO:0000256" key="1">
    <source>
        <dbReference type="ARBA" id="ARBA00008857"/>
    </source>
</evidence>
<dbReference type="SUPFAM" id="SSF56349">
    <property type="entry name" value="DNA breaking-rejoining enzymes"/>
    <property type="match status" value="1"/>
</dbReference>
<dbReference type="Pfam" id="PF00589">
    <property type="entry name" value="Phage_integrase"/>
    <property type="match status" value="1"/>
</dbReference>
<dbReference type="EMBL" id="BMTU01000002">
    <property type="protein sequence ID" value="GGQ67066.1"/>
    <property type="molecule type" value="Genomic_DNA"/>
</dbReference>
<dbReference type="AlphaFoldDB" id="A0A918BH42"/>
<dbReference type="GO" id="GO:0006310">
    <property type="term" value="P:DNA recombination"/>
    <property type="evidence" value="ECO:0007669"/>
    <property type="project" value="UniProtKB-KW"/>
</dbReference>
<dbReference type="Gene3D" id="1.10.443.10">
    <property type="entry name" value="Intergrase catalytic core"/>
    <property type="match status" value="1"/>
</dbReference>
<dbReference type="Proteomes" id="UP000656732">
    <property type="component" value="Unassembled WGS sequence"/>
</dbReference>
<keyword evidence="8" id="KW-1185">Reference proteome</keyword>
<dbReference type="InterPro" id="IPR050090">
    <property type="entry name" value="Tyrosine_recombinase_XerCD"/>
</dbReference>
<comment type="similarity">
    <text evidence="1">Belongs to the 'phage' integrase family.</text>
</comment>
<keyword evidence="3" id="KW-0233">DNA recombination</keyword>
<accession>A0A918BH42</accession>
<dbReference type="Gene3D" id="1.10.150.130">
    <property type="match status" value="1"/>
</dbReference>
<reference evidence="7" key="2">
    <citation type="submission" date="2020-09" db="EMBL/GenBank/DDBJ databases">
        <authorList>
            <person name="Sun Q."/>
            <person name="Ohkuma M."/>
        </authorList>
    </citation>
    <scope>NUCLEOTIDE SEQUENCE</scope>
    <source>
        <strain evidence="7">JCM 4403</strain>
    </source>
</reference>
<dbReference type="InterPro" id="IPR044068">
    <property type="entry name" value="CB"/>
</dbReference>
<protein>
    <submittedName>
        <fullName evidence="7">Integrase</fullName>
    </submittedName>
</protein>
<evidence type="ECO:0000256" key="4">
    <source>
        <dbReference type="PROSITE-ProRule" id="PRU01248"/>
    </source>
</evidence>
<dbReference type="InterPro" id="IPR013762">
    <property type="entry name" value="Integrase-like_cat_sf"/>
</dbReference>
<evidence type="ECO:0000313" key="7">
    <source>
        <dbReference type="EMBL" id="GGQ67066.1"/>
    </source>
</evidence>
<dbReference type="PROSITE" id="PS51900">
    <property type="entry name" value="CB"/>
    <property type="match status" value="1"/>
</dbReference>
<comment type="caution">
    <text evidence="7">The sequence shown here is derived from an EMBL/GenBank/DDBJ whole genome shotgun (WGS) entry which is preliminary data.</text>
</comment>
<dbReference type="RefSeq" id="WP_229846677.1">
    <property type="nucleotide sequence ID" value="NZ_BMTU01000002.1"/>
</dbReference>
<dbReference type="GO" id="GO:0015074">
    <property type="term" value="P:DNA integration"/>
    <property type="evidence" value="ECO:0007669"/>
    <property type="project" value="UniProtKB-KW"/>
</dbReference>
<sequence length="378" mass="42749">MVRQLARGMGSFFKECGCSRPTRCAHPYTIRFRDALGRQREEAGYGTQDDAIDRLTQIYAEKKKTAPSVAEARRELGQQTVADYAKQWRPRQRRMTEYSTGWHVDSSINVHIVPRLGSRKLNSVTPIVVERFLDELEADGVGRGNQVNIFRTLKAILRDAYGKGAMADDPLKGVQEPEYVRQKVVIPPLAYVKKALTAAGEYLALEIVMMVGCGLRNGEARAVNINNVVADDIYRVHEQIHSNTHKPAKLKHRKAGEFREVPLPRSVREAMERFEEKHGTTQDGYLLRGPSGYYTEPMERRRVQKLFKELPAADGVGMYSFRHYFASNALGNGIPITDVAEWMGHKSIEETYRTYRHLMPGSIAKAARILDAGLWEAA</sequence>
<dbReference type="GO" id="GO:0003677">
    <property type="term" value="F:DNA binding"/>
    <property type="evidence" value="ECO:0007669"/>
    <property type="project" value="UniProtKB-UniRule"/>
</dbReference>
<dbReference type="PROSITE" id="PS51898">
    <property type="entry name" value="TYR_RECOMBINASE"/>
    <property type="match status" value="1"/>
</dbReference>
<evidence type="ECO:0000256" key="3">
    <source>
        <dbReference type="ARBA" id="ARBA00023172"/>
    </source>
</evidence>
<keyword evidence="2 4" id="KW-0238">DNA-binding</keyword>
<dbReference type="CDD" id="cd00397">
    <property type="entry name" value="DNA_BRE_C"/>
    <property type="match status" value="1"/>
</dbReference>
<feature type="domain" description="Core-binding (CB)" evidence="6">
    <location>
        <begin position="50"/>
        <end position="161"/>
    </location>
</feature>
<evidence type="ECO:0000259" key="6">
    <source>
        <dbReference type="PROSITE" id="PS51900"/>
    </source>
</evidence>
<dbReference type="InterPro" id="IPR010998">
    <property type="entry name" value="Integrase_recombinase_N"/>
</dbReference>
<gene>
    <name evidence="7" type="ORF">GCM10010280_11380</name>
</gene>
<evidence type="ECO:0000256" key="2">
    <source>
        <dbReference type="ARBA" id="ARBA00023125"/>
    </source>
</evidence>
<organism evidence="7 8">
    <name type="scientific">Streptomyces pilosus</name>
    <dbReference type="NCBI Taxonomy" id="28893"/>
    <lineage>
        <taxon>Bacteria</taxon>
        <taxon>Bacillati</taxon>
        <taxon>Actinomycetota</taxon>
        <taxon>Actinomycetes</taxon>
        <taxon>Kitasatosporales</taxon>
        <taxon>Streptomycetaceae</taxon>
        <taxon>Streptomyces</taxon>
    </lineage>
</organism>
<proteinExistence type="inferred from homology"/>
<name>A0A918BH42_9ACTN</name>
<evidence type="ECO:0000259" key="5">
    <source>
        <dbReference type="PROSITE" id="PS51898"/>
    </source>
</evidence>
<reference evidence="7" key="1">
    <citation type="journal article" date="2014" name="Int. J. Syst. Evol. Microbiol.">
        <title>Complete genome sequence of Corynebacterium casei LMG S-19264T (=DSM 44701T), isolated from a smear-ripened cheese.</title>
        <authorList>
            <consortium name="US DOE Joint Genome Institute (JGI-PGF)"/>
            <person name="Walter F."/>
            <person name="Albersmeier A."/>
            <person name="Kalinowski J."/>
            <person name="Ruckert C."/>
        </authorList>
    </citation>
    <scope>NUCLEOTIDE SEQUENCE</scope>
    <source>
        <strain evidence="7">JCM 4403</strain>
    </source>
</reference>
<evidence type="ECO:0000313" key="8">
    <source>
        <dbReference type="Proteomes" id="UP000656732"/>
    </source>
</evidence>
<dbReference type="InterPro" id="IPR011010">
    <property type="entry name" value="DNA_brk_join_enz"/>
</dbReference>
<dbReference type="PANTHER" id="PTHR30349">
    <property type="entry name" value="PHAGE INTEGRASE-RELATED"/>
    <property type="match status" value="1"/>
</dbReference>
<dbReference type="PANTHER" id="PTHR30349:SF64">
    <property type="entry name" value="PROPHAGE INTEGRASE INTD-RELATED"/>
    <property type="match status" value="1"/>
</dbReference>
<dbReference type="InterPro" id="IPR002104">
    <property type="entry name" value="Integrase_catalytic"/>
</dbReference>